<dbReference type="InterPro" id="IPR002110">
    <property type="entry name" value="Ankyrin_rpt"/>
</dbReference>
<dbReference type="OrthoDB" id="9811849at2"/>
<keyword evidence="6" id="KW-1185">Reference proteome</keyword>
<dbReference type="PANTHER" id="PTHR24198:SF165">
    <property type="entry name" value="ANKYRIN REPEAT-CONTAINING PROTEIN-RELATED"/>
    <property type="match status" value="1"/>
</dbReference>
<dbReference type="Proteomes" id="UP000281474">
    <property type="component" value="Unassembled WGS sequence"/>
</dbReference>
<evidence type="ECO:0000313" key="6">
    <source>
        <dbReference type="Proteomes" id="UP000281474"/>
    </source>
</evidence>
<dbReference type="Gene3D" id="1.25.40.20">
    <property type="entry name" value="Ankyrin repeat-containing domain"/>
    <property type="match status" value="2"/>
</dbReference>
<evidence type="ECO:0000256" key="2">
    <source>
        <dbReference type="ARBA" id="ARBA00023043"/>
    </source>
</evidence>
<accession>A0A3L8PSM5</accession>
<gene>
    <name evidence="5" type="ORF">D5018_17395</name>
</gene>
<keyword evidence="4" id="KW-0175">Coiled coil</keyword>
<dbReference type="SUPFAM" id="SSF48403">
    <property type="entry name" value="Ankyrin repeat"/>
    <property type="match status" value="1"/>
</dbReference>
<keyword evidence="1" id="KW-0677">Repeat</keyword>
<dbReference type="PROSITE" id="PS50297">
    <property type="entry name" value="ANK_REP_REGION"/>
    <property type="match status" value="2"/>
</dbReference>
<keyword evidence="2 3" id="KW-0040">ANK repeat</keyword>
<organism evidence="5 6">
    <name type="scientific">Parashewanella curva</name>
    <dbReference type="NCBI Taxonomy" id="2338552"/>
    <lineage>
        <taxon>Bacteria</taxon>
        <taxon>Pseudomonadati</taxon>
        <taxon>Pseudomonadota</taxon>
        <taxon>Gammaproteobacteria</taxon>
        <taxon>Alteromonadales</taxon>
        <taxon>Shewanellaceae</taxon>
        <taxon>Parashewanella</taxon>
    </lineage>
</organism>
<evidence type="ECO:0000313" key="5">
    <source>
        <dbReference type="EMBL" id="RLV58420.1"/>
    </source>
</evidence>
<sequence>MIQVELTEVDAVKDLTKYTSEVTKEEFMIADGESSQTAYDPEMALVLNTSSLISVTLSHTKSNISLEPQAMTALTKMRNKTAENPQMIDVRLAYYSKVHFLLSNLLKKPIDNILLSNCLKMWLSPINLATDSDYPSIDDAVLYAYSQSRQQTEALNQIKGNLIDEAIQALIETQYPKLTEKEKRHLRVAGYKACGVECSESKPMIISRSDDSIAAEKVCYQWAKTWCSPYQQLQRLNMMKVPKPQGEGALSSIDMVVNAPMFNEFQHVQVVVTQREQSQGLLIAELVEVLGCYFIKENDQLRPMAVEDLKNFDFSTLSPQGRRADIAVQLVNSFTELAQFECFFEHHASLIELEGLAGAYLTSAVRARLQTLAKQGLIKFDVFYGVPASPHQPVLEVLPRLELVRIVGIIKCNECQKAINSDKVDWPTLLNRSPTYLKYITGSTELTKRKKQLFGVFERIYNQNESSSLQMHELQRVDGGLSKELMEMFAEFYAACLEQELASMSTPEMIKDCFKRRVIPMQGNTELMNQMLSQFLDKLKTSNVSDLNQLQALLRWVDIECADSIKSEITKVAQSQVLAFIDNAHIQDTPQLFELLSLLVEHQDKLPDLLAVKQKIKTVTDKLVAEDQGMINALGERLKAEQNIQLLNYFSLGFEQPSLTVARLERLAQLKATPATDISYQNIEVLTLLSPAFFATCSQEVKDAALIFATKEINKELIKTLVEAGADVQVLDKDKNTLLHIVLSNEHASGRPISARFDAFIYLLELHKIDGSSLNNSGQSLLFLALRIHGMDFTEKVLPISKAVLNTKTNQGHSPLSVAIINRSKDKVQLLIDAGANVKDVYRCQSSVCVSALHLTVLAEKKDMVELFLNEEYQLLDYPSSDGTTPLLLAAEHSNLDCFKVIERAGANKSLRNNAGFNLLLQAAQNSEVKVFQYVWEIEKIHWKEVNQKKRNVLAVAIAAKQLHTVKLLVNSGLFDPRQLIDGELPVLFFAAKYSDHTTLEFLCQRFSTTLGINTPITLNDSQLQCTVLDLACETNKGFLKSLGAKTQAEIDAEQRQAEAEQQRVKDKLKLLESDKTRLAKENEQLKKTFARLSAHV</sequence>
<reference evidence="5 6" key="1">
    <citation type="submission" date="2018-09" db="EMBL/GenBank/DDBJ databases">
        <title>Phylogeny of the Shewanellaceae, and recommendation for two new genera, Pseudoshewanella and Parashewanella.</title>
        <authorList>
            <person name="Wang G."/>
        </authorList>
    </citation>
    <scope>NUCLEOTIDE SEQUENCE [LARGE SCALE GENOMIC DNA]</scope>
    <source>
        <strain evidence="5 6">C51</strain>
    </source>
</reference>
<dbReference type="PANTHER" id="PTHR24198">
    <property type="entry name" value="ANKYRIN REPEAT AND PROTEIN KINASE DOMAIN-CONTAINING PROTEIN"/>
    <property type="match status" value="1"/>
</dbReference>
<dbReference type="PROSITE" id="PS50088">
    <property type="entry name" value="ANK_REPEAT"/>
    <property type="match status" value="3"/>
</dbReference>
<evidence type="ECO:0000256" key="3">
    <source>
        <dbReference type="PROSITE-ProRule" id="PRU00023"/>
    </source>
</evidence>
<name>A0A3L8PSM5_9GAMM</name>
<protein>
    <submittedName>
        <fullName evidence="5">Ankyrin repeat domain-containing protein</fullName>
    </submittedName>
</protein>
<dbReference type="RefSeq" id="WP_121840261.1">
    <property type="nucleotide sequence ID" value="NZ_ML014822.1"/>
</dbReference>
<feature type="repeat" description="ANK" evidence="3">
    <location>
        <begin position="811"/>
        <end position="843"/>
    </location>
</feature>
<dbReference type="EMBL" id="QZEI01000073">
    <property type="protein sequence ID" value="RLV58420.1"/>
    <property type="molecule type" value="Genomic_DNA"/>
</dbReference>
<evidence type="ECO:0000256" key="1">
    <source>
        <dbReference type="ARBA" id="ARBA00022737"/>
    </source>
</evidence>
<dbReference type="SMART" id="SM00248">
    <property type="entry name" value="ANK"/>
    <property type="match status" value="6"/>
</dbReference>
<feature type="coiled-coil region" evidence="4">
    <location>
        <begin position="1044"/>
        <end position="1089"/>
    </location>
</feature>
<feature type="repeat" description="ANK" evidence="3">
    <location>
        <begin position="701"/>
        <end position="733"/>
    </location>
</feature>
<comment type="caution">
    <text evidence="5">The sequence shown here is derived from an EMBL/GenBank/DDBJ whole genome shotgun (WGS) entry which is preliminary data.</text>
</comment>
<dbReference type="InterPro" id="IPR036770">
    <property type="entry name" value="Ankyrin_rpt-contain_sf"/>
</dbReference>
<feature type="repeat" description="ANK" evidence="3">
    <location>
        <begin position="882"/>
        <end position="914"/>
    </location>
</feature>
<evidence type="ECO:0000256" key="4">
    <source>
        <dbReference type="SAM" id="Coils"/>
    </source>
</evidence>
<dbReference type="AlphaFoldDB" id="A0A3L8PSM5"/>
<proteinExistence type="predicted"/>